<gene>
    <name evidence="1" type="ORF">CIRG_08013</name>
</gene>
<sequence>MTGYEKHSDQAIAPCETATSEVIKGRSRTRFPEYHGNTVKDAISPVSFGFSACMCPWKSYSFGQTKPDMKIVFNLEGSDLGQSTRLWRLMGKNVIITFCGLLSEFLDGMGLRRPGSAEPVMLYSYAVRPGGFNREFISAQNWMGEMELSTTFRSTIHACVVVMPMKLKLRNTKRNVSAILPCIPEKRPAVAAFTIITTLHFRDGFRYIMQGLFEASRVNDNKARNRE</sequence>
<dbReference type="AlphaFoldDB" id="A0A0J7BDX0"/>
<reference evidence="2" key="1">
    <citation type="journal article" date="2010" name="Genome Res.">
        <title>Population genomic sequencing of Coccidioides fungi reveals recent hybridization and transposon control.</title>
        <authorList>
            <person name="Neafsey D.E."/>
            <person name="Barker B.M."/>
            <person name="Sharpton T.J."/>
            <person name="Stajich J.E."/>
            <person name="Park D.J."/>
            <person name="Whiston E."/>
            <person name="Hung C.-Y."/>
            <person name="McMahan C."/>
            <person name="White J."/>
            <person name="Sykes S."/>
            <person name="Heiman D."/>
            <person name="Young S."/>
            <person name="Zeng Q."/>
            <person name="Abouelleil A."/>
            <person name="Aftuck L."/>
            <person name="Bessette D."/>
            <person name="Brown A."/>
            <person name="FitzGerald M."/>
            <person name="Lui A."/>
            <person name="Macdonald J.P."/>
            <person name="Priest M."/>
            <person name="Orbach M.J."/>
            <person name="Galgiani J.N."/>
            <person name="Kirkland T.N."/>
            <person name="Cole G.T."/>
            <person name="Birren B.W."/>
            <person name="Henn M.R."/>
            <person name="Taylor J.W."/>
            <person name="Rounsley S.D."/>
        </authorList>
    </citation>
    <scope>NUCLEOTIDE SEQUENCE [LARGE SCALE GENOMIC DNA]</scope>
    <source>
        <strain evidence="2">RMSCC 2394</strain>
    </source>
</reference>
<dbReference type="EMBL" id="DS028097">
    <property type="protein sequence ID" value="KMP08332.1"/>
    <property type="molecule type" value="Genomic_DNA"/>
</dbReference>
<organism evidence="1 2">
    <name type="scientific">Coccidioides immitis RMSCC 2394</name>
    <dbReference type="NCBI Taxonomy" id="404692"/>
    <lineage>
        <taxon>Eukaryota</taxon>
        <taxon>Fungi</taxon>
        <taxon>Dikarya</taxon>
        <taxon>Ascomycota</taxon>
        <taxon>Pezizomycotina</taxon>
        <taxon>Eurotiomycetes</taxon>
        <taxon>Eurotiomycetidae</taxon>
        <taxon>Onygenales</taxon>
        <taxon>Onygenaceae</taxon>
        <taxon>Coccidioides</taxon>
    </lineage>
</organism>
<proteinExistence type="predicted"/>
<accession>A0A0J7BDX0</accession>
<protein>
    <submittedName>
        <fullName evidence="1">Uncharacterized protein</fullName>
    </submittedName>
</protein>
<evidence type="ECO:0000313" key="1">
    <source>
        <dbReference type="EMBL" id="KMP08332.1"/>
    </source>
</evidence>
<dbReference type="Proteomes" id="UP000054565">
    <property type="component" value="Unassembled WGS sequence"/>
</dbReference>
<name>A0A0J7BDX0_COCIT</name>
<evidence type="ECO:0000313" key="2">
    <source>
        <dbReference type="Proteomes" id="UP000054565"/>
    </source>
</evidence>